<proteinExistence type="predicted"/>
<dbReference type="CDD" id="cd06223">
    <property type="entry name" value="PRTases_typeI"/>
    <property type="match status" value="1"/>
</dbReference>
<dbReference type="Gene3D" id="3.40.50.2020">
    <property type="match status" value="1"/>
</dbReference>
<dbReference type="SUPFAM" id="SSF53271">
    <property type="entry name" value="PRTase-like"/>
    <property type="match status" value="1"/>
</dbReference>
<comment type="caution">
    <text evidence="1">The sequence shown here is derived from an EMBL/GenBank/DDBJ whole genome shotgun (WGS) entry which is preliminary data.</text>
</comment>
<evidence type="ECO:0000313" key="1">
    <source>
        <dbReference type="EMBL" id="KKU61155.1"/>
    </source>
</evidence>
<dbReference type="EMBL" id="LCNT01000004">
    <property type="protein sequence ID" value="KKU61155.1"/>
    <property type="molecule type" value="Genomic_DNA"/>
</dbReference>
<evidence type="ECO:0000313" key="2">
    <source>
        <dbReference type="Proteomes" id="UP000033860"/>
    </source>
</evidence>
<dbReference type="Proteomes" id="UP000033860">
    <property type="component" value="Unassembled WGS sequence"/>
</dbReference>
<name>A0A0G1UTX3_9BACT</name>
<accession>A0A0G1UTX3</accession>
<protein>
    <submittedName>
        <fullName evidence="1">Uncharacterized protein</fullName>
    </submittedName>
</protein>
<dbReference type="InterPro" id="IPR000836">
    <property type="entry name" value="PRTase_dom"/>
</dbReference>
<gene>
    <name evidence="1" type="ORF">UX85_C0004G0077</name>
</gene>
<sequence length="245" mass="26866">MAQLKNPIAAATSFDTAITLIPSSLCLQALASLTAEFKHLFPDNRVSVVPIAKGGNQLGAILALAGPVRVNPMRISYYDEQNRRRSKPACLYPPHLDFIIKKSGRVLPVVFTEAVVDTQNTLNCAISTIKNQFDALNRSRKTKLPYPKFYVYALASKTPGGKINLPGLAHGRAMFSFHPSIWIHGYGCDDGGQGRESLAIKGRLAPNLNRNQIPRPPYATIHFPVNPDLIPEAQKPFLEVKPQTG</sequence>
<reference evidence="1 2" key="1">
    <citation type="journal article" date="2015" name="Nature">
        <title>rRNA introns, odd ribosomes, and small enigmatic genomes across a large radiation of phyla.</title>
        <authorList>
            <person name="Brown C.T."/>
            <person name="Hug L.A."/>
            <person name="Thomas B.C."/>
            <person name="Sharon I."/>
            <person name="Castelle C.J."/>
            <person name="Singh A."/>
            <person name="Wilkins M.J."/>
            <person name="Williams K.H."/>
            <person name="Banfield J.F."/>
        </authorList>
    </citation>
    <scope>NUCLEOTIDE SEQUENCE [LARGE SCALE GENOMIC DNA]</scope>
</reference>
<dbReference type="AlphaFoldDB" id="A0A0G1UTX3"/>
<organism evidence="1 2">
    <name type="scientific">Candidatus Beckwithbacteria bacterium GW2011_GWB1_47_15</name>
    <dbReference type="NCBI Taxonomy" id="1618371"/>
    <lineage>
        <taxon>Bacteria</taxon>
        <taxon>Candidatus Beckwithiibacteriota</taxon>
    </lineage>
</organism>
<dbReference type="InterPro" id="IPR029057">
    <property type="entry name" value="PRTase-like"/>
</dbReference>